<evidence type="ECO:0000313" key="3">
    <source>
        <dbReference type="Proteomes" id="UP000671908"/>
    </source>
</evidence>
<evidence type="ECO:0000313" key="2">
    <source>
        <dbReference type="EMBL" id="QTQ13467.1"/>
    </source>
</evidence>
<keyword evidence="3" id="KW-1185">Reference proteome</keyword>
<proteinExistence type="predicted"/>
<organism evidence="2 3">
    <name type="scientific">Treponema parvum</name>
    <dbReference type="NCBI Taxonomy" id="138851"/>
    <lineage>
        <taxon>Bacteria</taxon>
        <taxon>Pseudomonadati</taxon>
        <taxon>Spirochaetota</taxon>
        <taxon>Spirochaetia</taxon>
        <taxon>Spirochaetales</taxon>
        <taxon>Treponemataceae</taxon>
        <taxon>Treponema</taxon>
    </lineage>
</organism>
<keyword evidence="1" id="KW-1133">Transmembrane helix</keyword>
<keyword evidence="1" id="KW-0472">Membrane</keyword>
<dbReference type="KEGG" id="tpav:HRQ91_02785"/>
<name>A0A975IE43_9SPIR</name>
<dbReference type="AlphaFoldDB" id="A0A975IE43"/>
<dbReference type="RefSeq" id="WP_210120157.1">
    <property type="nucleotide sequence ID" value="NZ_CP054142.1"/>
</dbReference>
<reference evidence="2 3" key="1">
    <citation type="journal article" date="2021" name="Microbiol. Resour. Announc.">
        <title>Complete Genome Sequences of Three Human Oral Treponema parvum Isolates.</title>
        <authorList>
            <person name="Zeng H."/>
            <person name="Watt R.M."/>
        </authorList>
    </citation>
    <scope>NUCLEOTIDE SEQUENCE [LARGE SCALE GENOMIC DNA]</scope>
    <source>
        <strain evidence="2 3">ATCC 700770</strain>
    </source>
</reference>
<dbReference type="Proteomes" id="UP000671908">
    <property type="component" value="Chromosome"/>
</dbReference>
<gene>
    <name evidence="2" type="ORF">HRQ91_02785</name>
</gene>
<accession>A0A975IE43</accession>
<keyword evidence="1" id="KW-0812">Transmembrane</keyword>
<sequence length="153" mass="17670">MKNYNKIMDDFLLLDKNERIPLHLTLRLLFCKKCRTEIRLMTMAEKLMHGPVKIQVPVTDESIEKVLKQIDPVFSAENMEKSPISLSRWIAAGIVMTLLMICFGIMTRSDSYKMLVLPFYLLFAGMITVYCAFFVGCNMDFFVKKIETLRVAG</sequence>
<evidence type="ECO:0000256" key="1">
    <source>
        <dbReference type="SAM" id="Phobius"/>
    </source>
</evidence>
<protein>
    <submittedName>
        <fullName evidence="2">Uncharacterized protein</fullName>
    </submittedName>
</protein>
<feature type="transmembrane region" description="Helical" evidence="1">
    <location>
        <begin position="89"/>
        <end position="107"/>
    </location>
</feature>
<feature type="transmembrane region" description="Helical" evidence="1">
    <location>
        <begin position="119"/>
        <end position="143"/>
    </location>
</feature>
<dbReference type="EMBL" id="CP054142">
    <property type="protein sequence ID" value="QTQ13467.1"/>
    <property type="molecule type" value="Genomic_DNA"/>
</dbReference>